<comment type="caution">
    <text evidence="3">The sequence shown here is derived from an EMBL/GenBank/DDBJ whole genome shotgun (WGS) entry which is preliminary data.</text>
</comment>
<feature type="domain" description="Glycosyl transferase family 1" evidence="1">
    <location>
        <begin position="202"/>
        <end position="364"/>
    </location>
</feature>
<dbReference type="AlphaFoldDB" id="A0A098TNF5"/>
<dbReference type="CDD" id="cd03808">
    <property type="entry name" value="GT4_CapM-like"/>
    <property type="match status" value="1"/>
</dbReference>
<dbReference type="PANTHER" id="PTHR12526">
    <property type="entry name" value="GLYCOSYLTRANSFERASE"/>
    <property type="match status" value="1"/>
</dbReference>
<evidence type="ECO:0000259" key="1">
    <source>
        <dbReference type="Pfam" id="PF00534"/>
    </source>
</evidence>
<dbReference type="GO" id="GO:0016757">
    <property type="term" value="F:glycosyltransferase activity"/>
    <property type="evidence" value="ECO:0007669"/>
    <property type="project" value="InterPro"/>
</dbReference>
<keyword evidence="4" id="KW-1185">Reference proteome</keyword>
<dbReference type="OrthoDB" id="516698at2"/>
<feature type="domain" description="Glycosyltransferase subfamily 4-like N-terminal" evidence="2">
    <location>
        <begin position="2"/>
        <end position="142"/>
    </location>
</feature>
<dbReference type="InterPro" id="IPR028098">
    <property type="entry name" value="Glyco_trans_4-like_N"/>
</dbReference>
<evidence type="ECO:0000259" key="2">
    <source>
        <dbReference type="Pfam" id="PF13477"/>
    </source>
</evidence>
<accession>A0A098TNF5</accession>
<evidence type="ECO:0000313" key="3">
    <source>
        <dbReference type="EMBL" id="KGF72373.1"/>
    </source>
</evidence>
<sequence>MKIALITNDDHGMWQFRGGLIQALIARNIEVYVLVPPGPFVEKLQALGAIYIPIQMYRFISPLQDLRLMWQFYRIFISQKFDLIHTMTIKPNLFATFAAKLAGVPRIVSLVSGIGFIFASESKLLVSICIRPLVMLLYRWALSISNKTWFQNQDDFDFFSRKKLIIPTKGIVIRGSGVNLTEFSRETVDPQALKALRLEIQLSPSEQCVMMISSRLIWSKGVREFIEAVEMLAPRFERWKFVILCPKDPDAPDAVPEAYTEAHRSDRLQIIDEMRLDVKNFLELADILVLVSYYREGVPRILLEGLAMEKPIVTSNSVGCKEVVEDGKNGYLVPIKNASVLAEKLEKLMQNQAQRSQFGKFSRRMAIDFFDEKIVIHRVITELYGIRA</sequence>
<evidence type="ECO:0008006" key="5">
    <source>
        <dbReference type="Google" id="ProtNLM"/>
    </source>
</evidence>
<gene>
    <name evidence="3" type="ORF">DO97_09170</name>
</gene>
<proteinExistence type="predicted"/>
<protein>
    <recommendedName>
        <fullName evidence="5">Glycosyl transferase family 1</fullName>
    </recommendedName>
</protein>
<dbReference type="STRING" id="1497020.DO97_09170"/>
<name>A0A098TNF5_9CYAN</name>
<dbReference type="RefSeq" id="WP_036534016.1">
    <property type="nucleotide sequence ID" value="NZ_JJML01000028.1"/>
</dbReference>
<dbReference type="PANTHER" id="PTHR12526:SF638">
    <property type="entry name" value="SPORE COAT PROTEIN SA"/>
    <property type="match status" value="1"/>
</dbReference>
<dbReference type="EMBL" id="JJML01000028">
    <property type="protein sequence ID" value="KGF72373.1"/>
    <property type="molecule type" value="Genomic_DNA"/>
</dbReference>
<dbReference type="Pfam" id="PF13477">
    <property type="entry name" value="Glyco_trans_4_2"/>
    <property type="match status" value="1"/>
</dbReference>
<dbReference type="Gene3D" id="3.40.50.2000">
    <property type="entry name" value="Glycogen Phosphorylase B"/>
    <property type="match status" value="2"/>
</dbReference>
<dbReference type="Pfam" id="PF00534">
    <property type="entry name" value="Glycos_transf_1"/>
    <property type="match status" value="1"/>
</dbReference>
<dbReference type="InterPro" id="IPR001296">
    <property type="entry name" value="Glyco_trans_1"/>
</dbReference>
<reference evidence="3 4" key="1">
    <citation type="journal article" date="2014" name="Mol. Ecol.">
        <title>Evolution of Synechococcus.</title>
        <authorList>
            <person name="Dvorak P."/>
            <person name="Casamatta D."/>
            <person name="Hasler P."/>
            <person name="Poulickova A."/>
            <person name="Ondrej V."/>
            <person name="Sanges R."/>
        </authorList>
    </citation>
    <scope>NUCLEOTIDE SEQUENCE [LARGE SCALE GENOMIC DNA]</scope>
    <source>
        <strain evidence="3 4">CAUP A 1101</strain>
    </source>
</reference>
<evidence type="ECO:0000313" key="4">
    <source>
        <dbReference type="Proteomes" id="UP000030170"/>
    </source>
</evidence>
<organism evidence="3 4">
    <name type="scientific">Neosynechococcus sphagnicola sy1</name>
    <dbReference type="NCBI Taxonomy" id="1497020"/>
    <lineage>
        <taxon>Bacteria</taxon>
        <taxon>Bacillati</taxon>
        <taxon>Cyanobacteriota</taxon>
        <taxon>Cyanophyceae</taxon>
        <taxon>Neosynechococcales</taxon>
        <taxon>Neosynechococcaceae</taxon>
        <taxon>Neosynechococcus</taxon>
    </lineage>
</organism>
<dbReference type="Proteomes" id="UP000030170">
    <property type="component" value="Unassembled WGS sequence"/>
</dbReference>
<dbReference type="SUPFAM" id="SSF53756">
    <property type="entry name" value="UDP-Glycosyltransferase/glycogen phosphorylase"/>
    <property type="match status" value="1"/>
</dbReference>